<evidence type="ECO:0008006" key="7">
    <source>
        <dbReference type="Google" id="ProtNLM"/>
    </source>
</evidence>
<evidence type="ECO:0000256" key="1">
    <source>
        <dbReference type="ARBA" id="ARBA00005179"/>
    </source>
</evidence>
<dbReference type="SUPFAM" id="SSF53335">
    <property type="entry name" value="S-adenosyl-L-methionine-dependent methyltransferases"/>
    <property type="match status" value="1"/>
</dbReference>
<keyword evidence="3" id="KW-0949">S-adenosyl-L-methionine</keyword>
<comment type="pathway">
    <text evidence="1">Secondary metabolite biosynthesis.</text>
</comment>
<dbReference type="HOGENOM" id="CLU_051542_0_1_1"/>
<name>A0A0C2X971_SERVB</name>
<reference evidence="5 6" key="1">
    <citation type="submission" date="2014-04" db="EMBL/GenBank/DDBJ databases">
        <authorList>
            <consortium name="DOE Joint Genome Institute"/>
            <person name="Kuo A."/>
            <person name="Zuccaro A."/>
            <person name="Kohler A."/>
            <person name="Nagy L.G."/>
            <person name="Floudas D."/>
            <person name="Copeland A."/>
            <person name="Barry K.W."/>
            <person name="Cichocki N."/>
            <person name="Veneault-Fourrey C."/>
            <person name="LaButti K."/>
            <person name="Lindquist E.A."/>
            <person name="Lipzen A."/>
            <person name="Lundell T."/>
            <person name="Morin E."/>
            <person name="Murat C."/>
            <person name="Sun H."/>
            <person name="Tunlid A."/>
            <person name="Henrissat B."/>
            <person name="Grigoriev I.V."/>
            <person name="Hibbett D.S."/>
            <person name="Martin F."/>
            <person name="Nordberg H.P."/>
            <person name="Cantor M.N."/>
            <person name="Hua S.X."/>
        </authorList>
    </citation>
    <scope>NUCLEOTIDE SEQUENCE [LARGE SCALE GENOMIC DNA]</scope>
    <source>
        <strain evidence="5 6">MAFF 305830</strain>
    </source>
</reference>
<evidence type="ECO:0000256" key="3">
    <source>
        <dbReference type="ARBA" id="ARBA00022691"/>
    </source>
</evidence>
<organism evidence="5 6">
    <name type="scientific">Serendipita vermifera MAFF 305830</name>
    <dbReference type="NCBI Taxonomy" id="933852"/>
    <lineage>
        <taxon>Eukaryota</taxon>
        <taxon>Fungi</taxon>
        <taxon>Dikarya</taxon>
        <taxon>Basidiomycota</taxon>
        <taxon>Agaricomycotina</taxon>
        <taxon>Agaricomycetes</taxon>
        <taxon>Sebacinales</taxon>
        <taxon>Serendipitaceae</taxon>
        <taxon>Serendipita</taxon>
    </lineage>
</organism>
<accession>A0A0C2X971</accession>
<dbReference type="InterPro" id="IPR051654">
    <property type="entry name" value="Meroterpenoid_MTases"/>
</dbReference>
<evidence type="ECO:0000313" key="5">
    <source>
        <dbReference type="EMBL" id="KIM34568.1"/>
    </source>
</evidence>
<dbReference type="PANTHER" id="PTHR35897:SF1">
    <property type="entry name" value="METHYLTRANSFERASE AUSD"/>
    <property type="match status" value="1"/>
</dbReference>
<dbReference type="STRING" id="933852.A0A0C2X971"/>
<keyword evidence="6" id="KW-1185">Reference proteome</keyword>
<evidence type="ECO:0000313" key="6">
    <source>
        <dbReference type="Proteomes" id="UP000054097"/>
    </source>
</evidence>
<dbReference type="AlphaFoldDB" id="A0A0C2X971"/>
<protein>
    <recommendedName>
        <fullName evidence="7">Methyltransferase domain-containing protein</fullName>
    </recommendedName>
</protein>
<reference evidence="6" key="2">
    <citation type="submission" date="2015-01" db="EMBL/GenBank/DDBJ databases">
        <title>Evolutionary Origins and Diversification of the Mycorrhizal Mutualists.</title>
        <authorList>
            <consortium name="DOE Joint Genome Institute"/>
            <consortium name="Mycorrhizal Genomics Consortium"/>
            <person name="Kohler A."/>
            <person name="Kuo A."/>
            <person name="Nagy L.G."/>
            <person name="Floudas D."/>
            <person name="Copeland A."/>
            <person name="Barry K.W."/>
            <person name="Cichocki N."/>
            <person name="Veneault-Fourrey C."/>
            <person name="LaButti K."/>
            <person name="Lindquist E.A."/>
            <person name="Lipzen A."/>
            <person name="Lundell T."/>
            <person name="Morin E."/>
            <person name="Murat C."/>
            <person name="Riley R."/>
            <person name="Ohm R."/>
            <person name="Sun H."/>
            <person name="Tunlid A."/>
            <person name="Henrissat B."/>
            <person name="Grigoriev I.V."/>
            <person name="Hibbett D.S."/>
            <person name="Martin F."/>
        </authorList>
    </citation>
    <scope>NUCLEOTIDE SEQUENCE [LARGE SCALE GENOMIC DNA]</scope>
    <source>
        <strain evidence="6">MAFF 305830</strain>
    </source>
</reference>
<comment type="similarity">
    <text evidence="4">Belongs to the class I-like SAM-binding methyltransferase superfamily.</text>
</comment>
<proteinExistence type="inferred from homology"/>
<gene>
    <name evidence="5" type="ORF">M408DRAFT_325934</name>
</gene>
<dbReference type="Proteomes" id="UP000054097">
    <property type="component" value="Unassembled WGS sequence"/>
</dbReference>
<dbReference type="GO" id="GO:0016740">
    <property type="term" value="F:transferase activity"/>
    <property type="evidence" value="ECO:0007669"/>
    <property type="project" value="UniProtKB-KW"/>
</dbReference>
<dbReference type="PANTHER" id="PTHR35897">
    <property type="entry name" value="METHYLTRANSFERASE AUSD"/>
    <property type="match status" value="1"/>
</dbReference>
<sequence>MSDEDVISQTRAVEQAHALFSQYLATKALCSDEAAKDRLLLNHILAIQSAIYAVHPYPCIAMFRFLYPTITQHPIYKTTILPLLTAKPSSAAQTPPLFLDVGCCVGQVLRQLIVDGVDPTQLTGVDLYQDYLTHGYDLFMDGPDSEHPLKSRLEAGDIFDPIFIADLNGRVTVIHISSVFHLFSWDRQLAVAKRLDELLVNTDEGLIVGSQLGVQGGGELAESHVFRHDSKTFKHLWESVGDGKWDVEVAEHVWDVDLKKHPMKLAREGDVVIVLRFVVKRRV</sequence>
<dbReference type="InterPro" id="IPR029063">
    <property type="entry name" value="SAM-dependent_MTases_sf"/>
</dbReference>
<dbReference type="EMBL" id="KN824277">
    <property type="protein sequence ID" value="KIM34568.1"/>
    <property type="molecule type" value="Genomic_DNA"/>
</dbReference>
<evidence type="ECO:0000256" key="2">
    <source>
        <dbReference type="ARBA" id="ARBA00022679"/>
    </source>
</evidence>
<dbReference type="Gene3D" id="3.40.50.150">
    <property type="entry name" value="Vaccinia Virus protein VP39"/>
    <property type="match status" value="1"/>
</dbReference>
<keyword evidence="2" id="KW-0808">Transferase</keyword>
<dbReference type="OrthoDB" id="2094832at2759"/>
<evidence type="ECO:0000256" key="4">
    <source>
        <dbReference type="ARBA" id="ARBA00038314"/>
    </source>
</evidence>